<dbReference type="Gramene" id="ONK63720">
    <property type="protein sequence ID" value="ONK63720"/>
    <property type="gene ID" value="A4U43_C07F18180"/>
</dbReference>
<name>A0A5P1EI29_ASPOF</name>
<reference evidence="3" key="1">
    <citation type="journal article" date="2017" name="Nat. Commun.">
        <title>The asparagus genome sheds light on the origin and evolution of a young Y chromosome.</title>
        <authorList>
            <person name="Harkess A."/>
            <person name="Zhou J."/>
            <person name="Xu C."/>
            <person name="Bowers J.E."/>
            <person name="Van der Hulst R."/>
            <person name="Ayyampalayam S."/>
            <person name="Mercati F."/>
            <person name="Riccardi P."/>
            <person name="McKain M.R."/>
            <person name="Kakrana A."/>
            <person name="Tang H."/>
            <person name="Ray J."/>
            <person name="Groenendijk J."/>
            <person name="Arikit S."/>
            <person name="Mathioni S.M."/>
            <person name="Nakano M."/>
            <person name="Shan H."/>
            <person name="Telgmann-Rauber A."/>
            <person name="Kanno A."/>
            <person name="Yue Z."/>
            <person name="Chen H."/>
            <person name="Li W."/>
            <person name="Chen Y."/>
            <person name="Xu X."/>
            <person name="Zhang Y."/>
            <person name="Luo S."/>
            <person name="Chen H."/>
            <person name="Gao J."/>
            <person name="Mao Z."/>
            <person name="Pires J.C."/>
            <person name="Luo M."/>
            <person name="Kudrna D."/>
            <person name="Wing R.A."/>
            <person name="Meyers B.C."/>
            <person name="Yi K."/>
            <person name="Kong H."/>
            <person name="Lavrijsen P."/>
            <person name="Sunseri F."/>
            <person name="Falavigna A."/>
            <person name="Ye Y."/>
            <person name="Leebens-Mack J.H."/>
            <person name="Chen G."/>
        </authorList>
    </citation>
    <scope>NUCLEOTIDE SEQUENCE [LARGE SCALE GENOMIC DNA]</scope>
    <source>
        <strain evidence="3">cv. DH0086</strain>
    </source>
</reference>
<organism evidence="2 3">
    <name type="scientific">Asparagus officinalis</name>
    <name type="common">Garden asparagus</name>
    <dbReference type="NCBI Taxonomy" id="4686"/>
    <lineage>
        <taxon>Eukaryota</taxon>
        <taxon>Viridiplantae</taxon>
        <taxon>Streptophyta</taxon>
        <taxon>Embryophyta</taxon>
        <taxon>Tracheophyta</taxon>
        <taxon>Spermatophyta</taxon>
        <taxon>Magnoliopsida</taxon>
        <taxon>Liliopsida</taxon>
        <taxon>Asparagales</taxon>
        <taxon>Asparagaceae</taxon>
        <taxon>Asparagoideae</taxon>
        <taxon>Asparagus</taxon>
    </lineage>
</organism>
<evidence type="ECO:0000256" key="1">
    <source>
        <dbReference type="SAM" id="MobiDB-lite"/>
    </source>
</evidence>
<feature type="compositionally biased region" description="Gly residues" evidence="1">
    <location>
        <begin position="72"/>
        <end position="82"/>
    </location>
</feature>
<gene>
    <name evidence="2" type="ORF">A4U43_C07F18180</name>
</gene>
<sequence>MRGMGVLVVGDESGGKRWGSGSGWAVVERSRCAVDPEETAAEVDDEVQEDRRCALGDAGDVLESRAVFSDGGYEGVGTLGGGEGDEGGEEEEGEEETREELGSHGRDQNQMDDIYCCCRVLAGFIYTRGTEGVRTCSQSFVVERRKK</sequence>
<dbReference type="AlphaFoldDB" id="A0A5P1EI29"/>
<feature type="region of interest" description="Disordered" evidence="1">
    <location>
        <begin position="70"/>
        <end position="107"/>
    </location>
</feature>
<dbReference type="Proteomes" id="UP000243459">
    <property type="component" value="Chromosome 7"/>
</dbReference>
<keyword evidence="3" id="KW-1185">Reference proteome</keyword>
<dbReference type="EMBL" id="CM007387">
    <property type="protein sequence ID" value="ONK63720.1"/>
    <property type="molecule type" value="Genomic_DNA"/>
</dbReference>
<proteinExistence type="predicted"/>
<feature type="region of interest" description="Disordered" evidence="1">
    <location>
        <begin position="1"/>
        <end position="22"/>
    </location>
</feature>
<feature type="compositionally biased region" description="Acidic residues" evidence="1">
    <location>
        <begin position="83"/>
        <end position="98"/>
    </location>
</feature>
<evidence type="ECO:0000313" key="2">
    <source>
        <dbReference type="EMBL" id="ONK63720.1"/>
    </source>
</evidence>
<protein>
    <submittedName>
        <fullName evidence="2">Uncharacterized protein</fullName>
    </submittedName>
</protein>
<evidence type="ECO:0000313" key="3">
    <source>
        <dbReference type="Proteomes" id="UP000243459"/>
    </source>
</evidence>
<accession>A0A5P1EI29</accession>